<reference evidence="2" key="1">
    <citation type="submission" date="2021-03" db="EMBL/GenBank/DDBJ databases">
        <authorList>
            <person name="Bekaert M."/>
        </authorList>
    </citation>
    <scope>NUCLEOTIDE SEQUENCE</scope>
</reference>
<evidence type="ECO:0000256" key="1">
    <source>
        <dbReference type="SAM" id="MobiDB-lite"/>
    </source>
</evidence>
<feature type="region of interest" description="Disordered" evidence="1">
    <location>
        <begin position="139"/>
        <end position="225"/>
    </location>
</feature>
<keyword evidence="3" id="KW-1185">Reference proteome</keyword>
<evidence type="ECO:0000313" key="2">
    <source>
        <dbReference type="EMBL" id="CAG2210543.1"/>
    </source>
</evidence>
<evidence type="ECO:0000313" key="3">
    <source>
        <dbReference type="Proteomes" id="UP000683360"/>
    </source>
</evidence>
<protein>
    <submittedName>
        <fullName evidence="2">Uncharacterized protein</fullName>
    </submittedName>
</protein>
<comment type="caution">
    <text evidence="2">The sequence shown here is derived from an EMBL/GenBank/DDBJ whole genome shotgun (WGS) entry which is preliminary data.</text>
</comment>
<proteinExistence type="predicted"/>
<gene>
    <name evidence="2" type="ORF">MEDL_24625</name>
</gene>
<sequence length="225" mass="24684">MVHQVASERGLVHIWSSPDHICSNADHIRSQRQAVRLVSGAYNGTVALIKKGLKEWVKGNVVGLLAGYRGERYVSSCATSYHGSSEDPIFAVGIDAVVKEGKRHALAGPISRPFHGSQTVGKGDIVAARPYASGYGHRCKQSGYEHDGSRDAGKNQSHGTSVGIIASDTSRKGRPGLNRETAGARKKGCRRPNRGFPRHSRHRYTHGKNDIEKTPTRRDKRWEKQ</sequence>
<accession>A0A8S3RWH8</accession>
<dbReference type="Proteomes" id="UP000683360">
    <property type="component" value="Unassembled WGS sequence"/>
</dbReference>
<feature type="compositionally biased region" description="Basic and acidic residues" evidence="1">
    <location>
        <begin position="207"/>
        <end position="225"/>
    </location>
</feature>
<dbReference type="EMBL" id="CAJPWZ010001237">
    <property type="protein sequence ID" value="CAG2210543.1"/>
    <property type="molecule type" value="Genomic_DNA"/>
</dbReference>
<dbReference type="AlphaFoldDB" id="A0A8S3RWH8"/>
<dbReference type="OrthoDB" id="10071312at2759"/>
<name>A0A8S3RWH8_MYTED</name>
<feature type="compositionally biased region" description="Basic and acidic residues" evidence="1">
    <location>
        <begin position="143"/>
        <end position="153"/>
    </location>
</feature>
<feature type="compositionally biased region" description="Basic residues" evidence="1">
    <location>
        <begin position="184"/>
        <end position="206"/>
    </location>
</feature>
<organism evidence="2 3">
    <name type="scientific">Mytilus edulis</name>
    <name type="common">Blue mussel</name>
    <dbReference type="NCBI Taxonomy" id="6550"/>
    <lineage>
        <taxon>Eukaryota</taxon>
        <taxon>Metazoa</taxon>
        <taxon>Spiralia</taxon>
        <taxon>Lophotrochozoa</taxon>
        <taxon>Mollusca</taxon>
        <taxon>Bivalvia</taxon>
        <taxon>Autobranchia</taxon>
        <taxon>Pteriomorphia</taxon>
        <taxon>Mytilida</taxon>
        <taxon>Mytiloidea</taxon>
        <taxon>Mytilidae</taxon>
        <taxon>Mytilinae</taxon>
        <taxon>Mytilus</taxon>
    </lineage>
</organism>